<evidence type="ECO:0008006" key="4">
    <source>
        <dbReference type="Google" id="ProtNLM"/>
    </source>
</evidence>
<protein>
    <recommendedName>
        <fullName evidence="4">Lipoprotein</fullName>
    </recommendedName>
</protein>
<name>C1D211_DEIDV</name>
<proteinExistence type="predicted"/>
<accession>C1D211</accession>
<reference evidence="2 3" key="1">
    <citation type="journal article" date="2009" name="PLoS Genet.">
        <title>Alliance of proteomics and genomics to unravel the specificities of Sahara bacterium Deinococcus deserti.</title>
        <authorList>
            <person name="de Groot A."/>
            <person name="Dulermo R."/>
            <person name="Ortet P."/>
            <person name="Blanchard L."/>
            <person name="Guerin P."/>
            <person name="Fernandez B."/>
            <person name="Vacherie B."/>
            <person name="Dossat C."/>
            <person name="Jolivet E."/>
            <person name="Siguier P."/>
            <person name="Chandler M."/>
            <person name="Barakat M."/>
            <person name="Dedieu A."/>
            <person name="Barbe V."/>
            <person name="Heulin T."/>
            <person name="Sommer S."/>
            <person name="Achouak W."/>
            <person name="Armengaud J."/>
        </authorList>
    </citation>
    <scope>NUCLEOTIDE SEQUENCE [LARGE SCALE GENOMIC DNA]</scope>
    <source>
        <strain evidence="3">DSM 17065 / CIP 109153 / LMG 22923 / VCD115</strain>
        <plasmid evidence="3">pDeide1</plasmid>
    </source>
</reference>
<feature type="chain" id="PRO_5002905627" description="Lipoprotein" evidence="1">
    <location>
        <begin position="21"/>
        <end position="157"/>
    </location>
</feature>
<keyword evidence="1" id="KW-0732">Signal</keyword>
<keyword evidence="2" id="KW-0614">Plasmid</keyword>
<feature type="signal peptide" evidence="1">
    <location>
        <begin position="1"/>
        <end position="20"/>
    </location>
</feature>
<dbReference type="AlphaFoldDB" id="C1D211"/>
<evidence type="ECO:0000313" key="3">
    <source>
        <dbReference type="Proteomes" id="UP000002208"/>
    </source>
</evidence>
<evidence type="ECO:0000313" key="2">
    <source>
        <dbReference type="EMBL" id="ACO47450.1"/>
    </source>
</evidence>
<keyword evidence="3" id="KW-1185">Reference proteome</keyword>
<gene>
    <name evidence="2" type="ordered locus">Deide_1p00500</name>
</gene>
<sequence>MKPMLSCLLLTLALPSCAPANSVPSIPASIGLVCTGSSMGTLTRADSELSLVVNRAGEVSGSFTNNGTVFAAQGKAAVREDQRTLVVSQLSLSLDSTVEGRAGITASMGAVRTGVGLTGRLGSNGNLNGTLDAHGRFAGTFRGVQGTYRTLMNCGVN</sequence>
<dbReference type="EMBL" id="CP001115">
    <property type="protein sequence ID" value="ACO47450.1"/>
    <property type="molecule type" value="Genomic_DNA"/>
</dbReference>
<dbReference type="OrthoDB" id="73969at2"/>
<dbReference type="Proteomes" id="UP000002208">
    <property type="component" value="Plasmid 1"/>
</dbReference>
<dbReference type="RefSeq" id="WP_012694574.1">
    <property type="nucleotide sequence ID" value="NC_012527.1"/>
</dbReference>
<dbReference type="HOGENOM" id="CLU_1675014_0_0_0"/>
<evidence type="ECO:0000256" key="1">
    <source>
        <dbReference type="SAM" id="SignalP"/>
    </source>
</evidence>
<dbReference type="KEGG" id="ddr:Deide_1p00500"/>
<geneLocation type="plasmid" evidence="3">
    <name>pDeide1</name>
</geneLocation>
<organism evidence="2 3">
    <name type="scientific">Deinococcus deserti (strain DSM 17065 / CIP 109153 / LMG 22923 / VCD115)</name>
    <dbReference type="NCBI Taxonomy" id="546414"/>
    <lineage>
        <taxon>Bacteria</taxon>
        <taxon>Thermotogati</taxon>
        <taxon>Deinococcota</taxon>
        <taxon>Deinococci</taxon>
        <taxon>Deinococcales</taxon>
        <taxon>Deinococcaceae</taxon>
        <taxon>Deinococcus</taxon>
    </lineage>
</organism>